<evidence type="ECO:0000256" key="1">
    <source>
        <dbReference type="SAM" id="MobiDB-lite"/>
    </source>
</evidence>
<feature type="region of interest" description="Disordered" evidence="1">
    <location>
        <begin position="1"/>
        <end position="22"/>
    </location>
</feature>
<proteinExistence type="predicted"/>
<evidence type="ECO:0000313" key="2">
    <source>
        <dbReference type="EMBL" id="KAF8660861.1"/>
    </source>
</evidence>
<protein>
    <submittedName>
        <fullName evidence="2">Uncharacterized protein</fullName>
    </submittedName>
</protein>
<feature type="compositionally biased region" description="Pro residues" evidence="1">
    <location>
        <begin position="318"/>
        <end position="330"/>
    </location>
</feature>
<dbReference type="Proteomes" id="UP000636709">
    <property type="component" value="Unassembled WGS sequence"/>
</dbReference>
<evidence type="ECO:0000313" key="3">
    <source>
        <dbReference type="Proteomes" id="UP000636709"/>
    </source>
</evidence>
<name>A0A835AHK1_9POAL</name>
<feature type="region of interest" description="Disordered" evidence="1">
    <location>
        <begin position="208"/>
        <end position="258"/>
    </location>
</feature>
<feature type="region of interest" description="Disordered" evidence="1">
    <location>
        <begin position="45"/>
        <end position="64"/>
    </location>
</feature>
<accession>A0A835AHK1</accession>
<dbReference type="AlphaFoldDB" id="A0A835AHK1"/>
<feature type="region of interest" description="Disordered" evidence="1">
    <location>
        <begin position="298"/>
        <end position="334"/>
    </location>
</feature>
<dbReference type="OrthoDB" id="10624859at2759"/>
<comment type="caution">
    <text evidence="2">The sequence shown here is derived from an EMBL/GenBank/DDBJ whole genome shotgun (WGS) entry which is preliminary data.</text>
</comment>
<reference evidence="2" key="1">
    <citation type="submission" date="2020-07" db="EMBL/GenBank/DDBJ databases">
        <title>Genome sequence and genetic diversity analysis of an under-domesticated orphan crop, white fonio (Digitaria exilis).</title>
        <authorList>
            <person name="Bennetzen J.L."/>
            <person name="Chen S."/>
            <person name="Ma X."/>
            <person name="Wang X."/>
            <person name="Yssel A.E.J."/>
            <person name="Chaluvadi S.R."/>
            <person name="Johnson M."/>
            <person name="Gangashetty P."/>
            <person name="Hamidou F."/>
            <person name="Sanogo M.D."/>
            <person name="Zwaenepoel A."/>
            <person name="Wallace J."/>
            <person name="Van De Peer Y."/>
            <person name="Van Deynze A."/>
        </authorList>
    </citation>
    <scope>NUCLEOTIDE SEQUENCE</scope>
    <source>
        <tissue evidence="2">Leaves</tissue>
    </source>
</reference>
<organism evidence="2 3">
    <name type="scientific">Digitaria exilis</name>
    <dbReference type="NCBI Taxonomy" id="1010633"/>
    <lineage>
        <taxon>Eukaryota</taxon>
        <taxon>Viridiplantae</taxon>
        <taxon>Streptophyta</taxon>
        <taxon>Embryophyta</taxon>
        <taxon>Tracheophyta</taxon>
        <taxon>Spermatophyta</taxon>
        <taxon>Magnoliopsida</taxon>
        <taxon>Liliopsida</taxon>
        <taxon>Poales</taxon>
        <taxon>Poaceae</taxon>
        <taxon>PACMAD clade</taxon>
        <taxon>Panicoideae</taxon>
        <taxon>Panicodae</taxon>
        <taxon>Paniceae</taxon>
        <taxon>Anthephorinae</taxon>
        <taxon>Digitaria</taxon>
    </lineage>
</organism>
<feature type="compositionally biased region" description="Low complexity" evidence="1">
    <location>
        <begin position="247"/>
        <end position="258"/>
    </location>
</feature>
<feature type="compositionally biased region" description="Low complexity" evidence="1">
    <location>
        <begin position="221"/>
        <end position="234"/>
    </location>
</feature>
<dbReference type="EMBL" id="JACEFO010002429">
    <property type="protein sequence ID" value="KAF8660861.1"/>
    <property type="molecule type" value="Genomic_DNA"/>
</dbReference>
<sequence length="372" mass="40093">MFGPARLPAHQPAQPWSASSWPRPAKVAAAPTCCCCNSQEKKKPAAAPMKTEMRAPPPPTHITSRESAVATVFRSSRCDLLVASARWARATPTPRHATRRRLCFPANPVTDRWTRGHAGTCGYHLSYMRGNSSGPGIYPPVKVATATRAVSLTCGPRTSVTSALGSGSLFSRCEHDSSQAQAPSPLRGKRQANGRFDFLQKHLSLSHRQFSAVAPRRRPPRAAAADASPSSSPRKPGEDAPPPAGGTPPAAAVAAGVAPSEQARKALCVRSPFDGDEAVGRDPWLPSRVARWAVVGDVRKKHKKGQSQLPQPQQQQPEPAPPVEQNPRVPPGCKGFWEQLEPYFRDFTDDDFEELWQGVGGEFGSISCSRGR</sequence>
<gene>
    <name evidence="2" type="ORF">HU200_057451</name>
</gene>
<keyword evidence="3" id="KW-1185">Reference proteome</keyword>
<feature type="compositionally biased region" description="Low complexity" evidence="1">
    <location>
        <begin position="306"/>
        <end position="317"/>
    </location>
</feature>